<sequence>MSYTAEVRDELSRCEPACEYCDLATLAALVRVCGTLSIAGPGRYRLTVATETGAVARTMINLAHKMLKLRTEFTVRRSVLHKVRNYLIALPDQPGLDKALVLLGVLDRQGGLVQGVPRHVVARPCCRLSFIRGALIAGGFVADPRGDFHLEVAVSGERLARDLARLMREIGVNARVNRRRGAYAVYVKSAEDVRALLHAVGAERSVRILEDARAMKSVKNDVNRKVNAELANQTRSAGAAQHQLELIAELEARGLRGTLPQALSEFCDLREAYPDLSLRDLGAMCDPPLSKSALYHRVLRLEKLLAE</sequence>
<gene>
    <name evidence="4 6" type="primary">whiA</name>
    <name evidence="6" type="ORF">K8V70_09435</name>
</gene>
<dbReference type="GO" id="GO:0043937">
    <property type="term" value="P:regulation of sporulation"/>
    <property type="evidence" value="ECO:0007669"/>
    <property type="project" value="InterPro"/>
</dbReference>
<dbReference type="EMBL" id="DYUZ01000034">
    <property type="protein sequence ID" value="HJG38057.1"/>
    <property type="molecule type" value="Genomic_DNA"/>
</dbReference>
<dbReference type="PROSITE" id="PS50819">
    <property type="entry name" value="INTEIN_ENDONUCLEASE"/>
    <property type="match status" value="1"/>
</dbReference>
<evidence type="ECO:0000256" key="2">
    <source>
        <dbReference type="ARBA" id="ARBA00023125"/>
    </source>
</evidence>
<dbReference type="NCBIfam" id="TIGR00647">
    <property type="entry name" value="DNA_bind_WhiA"/>
    <property type="match status" value="1"/>
</dbReference>
<proteinExistence type="inferred from homology"/>
<protein>
    <recommendedName>
        <fullName evidence="4">Probable cell division protein WhiA</fullName>
    </recommendedName>
</protein>
<dbReference type="InterPro" id="IPR023054">
    <property type="entry name" value="Sporulation_regulator_WhiA_C"/>
</dbReference>
<reference evidence="6" key="1">
    <citation type="journal article" date="2021" name="PeerJ">
        <title>Extensive microbial diversity within the chicken gut microbiome revealed by metagenomics and culture.</title>
        <authorList>
            <person name="Gilroy R."/>
            <person name="Ravi A."/>
            <person name="Getino M."/>
            <person name="Pursley I."/>
            <person name="Horton D.L."/>
            <person name="Alikhan N.F."/>
            <person name="Baker D."/>
            <person name="Gharbi K."/>
            <person name="Hall N."/>
            <person name="Watson M."/>
            <person name="Adriaenssens E.M."/>
            <person name="Foster-Nyarko E."/>
            <person name="Jarju S."/>
            <person name="Secka A."/>
            <person name="Antonio M."/>
            <person name="Oren A."/>
            <person name="Chaudhuri R.R."/>
            <person name="La Ragione R."/>
            <person name="Hildebrand F."/>
            <person name="Pallen M.J."/>
        </authorList>
    </citation>
    <scope>NUCLEOTIDE SEQUENCE</scope>
    <source>
        <strain evidence="6">ChiHjej13B12-9602</strain>
    </source>
</reference>
<evidence type="ECO:0000313" key="7">
    <source>
        <dbReference type="Proteomes" id="UP000753256"/>
    </source>
</evidence>
<dbReference type="Pfam" id="PF02650">
    <property type="entry name" value="HTH_WhiA"/>
    <property type="match status" value="1"/>
</dbReference>
<feature type="domain" description="DOD-type homing endonuclease" evidence="5">
    <location>
        <begin position="102"/>
        <end position="172"/>
    </location>
</feature>
<keyword evidence="2 4" id="KW-0238">DNA-binding</keyword>
<comment type="caution">
    <text evidence="6">The sequence shown here is derived from an EMBL/GenBank/DDBJ whole genome shotgun (WGS) entry which is preliminary data.</text>
</comment>
<dbReference type="Gene3D" id="3.10.28.10">
    <property type="entry name" value="Homing endonucleases"/>
    <property type="match status" value="1"/>
</dbReference>
<reference evidence="6" key="2">
    <citation type="submission" date="2021-09" db="EMBL/GenBank/DDBJ databases">
        <authorList>
            <person name="Gilroy R."/>
        </authorList>
    </citation>
    <scope>NUCLEOTIDE SEQUENCE</scope>
    <source>
        <strain evidence="6">ChiHjej13B12-9602</strain>
    </source>
</reference>
<dbReference type="Pfam" id="PF10298">
    <property type="entry name" value="WhiA_N"/>
    <property type="match status" value="1"/>
</dbReference>
<dbReference type="SUPFAM" id="SSF55608">
    <property type="entry name" value="Homing endonucleases"/>
    <property type="match status" value="1"/>
</dbReference>
<dbReference type="AlphaFoldDB" id="A0A921LUR5"/>
<dbReference type="InterPro" id="IPR003802">
    <property type="entry name" value="Sporulation_regulator_WhiA"/>
</dbReference>
<dbReference type="Pfam" id="PF14527">
    <property type="entry name" value="LAGLIDADG_WhiA"/>
    <property type="match status" value="1"/>
</dbReference>
<dbReference type="GO" id="GO:0003677">
    <property type="term" value="F:DNA binding"/>
    <property type="evidence" value="ECO:0007669"/>
    <property type="project" value="UniProtKB-UniRule"/>
</dbReference>
<dbReference type="PANTHER" id="PTHR37307:SF1">
    <property type="entry name" value="CELL DIVISION PROTEIN WHIA-RELATED"/>
    <property type="match status" value="1"/>
</dbReference>
<dbReference type="HAMAP" id="MF_01420">
    <property type="entry name" value="HTH_type_WhiA"/>
    <property type="match status" value="1"/>
</dbReference>
<organism evidence="6 7">
    <name type="scientific">Enorma phocaeensis</name>
    <dbReference type="NCBI Taxonomy" id="1871019"/>
    <lineage>
        <taxon>Bacteria</taxon>
        <taxon>Bacillati</taxon>
        <taxon>Actinomycetota</taxon>
        <taxon>Coriobacteriia</taxon>
        <taxon>Coriobacteriales</taxon>
        <taxon>Coriobacteriaceae</taxon>
        <taxon>Enorma</taxon>
    </lineage>
</organism>
<name>A0A921LUR5_9ACTN</name>
<evidence type="ECO:0000256" key="4">
    <source>
        <dbReference type="HAMAP-Rule" id="MF_01420"/>
    </source>
</evidence>
<dbReference type="RefSeq" id="WP_273191185.1">
    <property type="nucleotide sequence ID" value="NZ_DYUZ01000034.1"/>
</dbReference>
<dbReference type="GO" id="GO:0004519">
    <property type="term" value="F:endonuclease activity"/>
    <property type="evidence" value="ECO:0007669"/>
    <property type="project" value="InterPro"/>
</dbReference>
<dbReference type="InterPro" id="IPR027434">
    <property type="entry name" value="Homing_endonucl"/>
</dbReference>
<dbReference type="GO" id="GO:0051301">
    <property type="term" value="P:cell division"/>
    <property type="evidence" value="ECO:0007669"/>
    <property type="project" value="UniProtKB-UniRule"/>
</dbReference>
<dbReference type="InterPro" id="IPR018478">
    <property type="entry name" value="Sporu_reg_WhiA_N_dom"/>
</dbReference>
<evidence type="ECO:0000256" key="3">
    <source>
        <dbReference type="ARBA" id="ARBA00023306"/>
    </source>
</evidence>
<dbReference type="InterPro" id="IPR039518">
    <property type="entry name" value="WhiA_LAGLIDADG_dom"/>
</dbReference>
<dbReference type="Proteomes" id="UP000753256">
    <property type="component" value="Unassembled WGS sequence"/>
</dbReference>
<keyword evidence="3 4" id="KW-0131">Cell cycle</keyword>
<comment type="similarity">
    <text evidence="4">Belongs to the WhiA family.</text>
</comment>
<comment type="function">
    <text evidence="4">Involved in cell division and chromosome segregation.</text>
</comment>
<dbReference type="PANTHER" id="PTHR37307">
    <property type="entry name" value="CELL DIVISION PROTEIN WHIA-RELATED"/>
    <property type="match status" value="1"/>
</dbReference>
<evidence type="ECO:0000313" key="6">
    <source>
        <dbReference type="EMBL" id="HJG38057.1"/>
    </source>
</evidence>
<evidence type="ECO:0000259" key="5">
    <source>
        <dbReference type="PROSITE" id="PS50819"/>
    </source>
</evidence>
<keyword evidence="1 4" id="KW-0132">Cell division</keyword>
<accession>A0A921LUR5</accession>
<evidence type="ECO:0000256" key="1">
    <source>
        <dbReference type="ARBA" id="ARBA00022618"/>
    </source>
</evidence>
<dbReference type="InterPro" id="IPR004042">
    <property type="entry name" value="Intein_endonuc_central"/>
</dbReference>